<dbReference type="EMBL" id="NRSH01000077">
    <property type="protein sequence ID" value="MBK1726901.1"/>
    <property type="molecule type" value="Genomic_DNA"/>
</dbReference>
<protein>
    <recommendedName>
        <fullName evidence="12">Peptidase M23</fullName>
    </recommendedName>
</protein>
<feature type="domain" description="M23ase beta-sheet core" evidence="8">
    <location>
        <begin position="197"/>
        <end position="293"/>
    </location>
</feature>
<evidence type="ECO:0000256" key="3">
    <source>
        <dbReference type="ARBA" id="ARBA00022670"/>
    </source>
</evidence>
<dbReference type="RefSeq" id="WP_200259108.1">
    <property type="nucleotide sequence ID" value="NZ_NRSH01000077.1"/>
</dbReference>
<dbReference type="PANTHER" id="PTHR21666">
    <property type="entry name" value="PEPTIDASE-RELATED"/>
    <property type="match status" value="1"/>
</dbReference>
<evidence type="ECO:0000256" key="6">
    <source>
        <dbReference type="ARBA" id="ARBA00022833"/>
    </source>
</evidence>
<evidence type="ECO:0000256" key="4">
    <source>
        <dbReference type="ARBA" id="ARBA00022723"/>
    </source>
</evidence>
<name>A0ABS1E581_9GAMM</name>
<proteinExistence type="predicted"/>
<keyword evidence="3" id="KW-0645">Protease</keyword>
<dbReference type="InterPro" id="IPR016047">
    <property type="entry name" value="M23ase_b-sheet_dom"/>
</dbReference>
<reference evidence="10 11" key="1">
    <citation type="journal article" date="2020" name="Microorganisms">
        <title>Osmotic Adaptation and Compatible Solute Biosynthesis of Phototrophic Bacteria as Revealed from Genome Analyses.</title>
        <authorList>
            <person name="Imhoff J.F."/>
            <person name="Rahn T."/>
            <person name="Kunzel S."/>
            <person name="Keller A."/>
            <person name="Neulinger S.C."/>
        </authorList>
    </citation>
    <scope>NUCLEOTIDE SEQUENCE [LARGE SCALE GENOMIC DNA]</scope>
    <source>
        <strain evidence="10 11">DSM 15116</strain>
    </source>
</reference>
<accession>A0ABS1E581</accession>
<sequence>LNAGPPAERLASLHPGQRLTLTKDAEGALQGLRFPFSPEQALRIEADGDGFQAAVVSRQSQRQLVKTEAEIERSLYRAAQRAGLNARLTMQLTRILGWEVDLGRDLRAGDSFTVIFERIETEDETVLGDIKAVRLDSDRAGTIEAVRYSHGDGQADYYTPQGESLRREFKRYPVNYRRVSSSFDRNRRHPILGVRRPHLGVDLAASRGTPVRAAGEGRVVERRYKGGYGRLVTLEHGSRYRTRYAHLARYARGLSPGDRVERGEVIGYVGSSGLSTGPHLHYEFLVNGRHRNPVTVELPKADPLPAQYRQAFRSHAEPLLSALEGNPDDGELRIALLEPEQ</sequence>
<keyword evidence="11" id="KW-1185">Reference proteome</keyword>
<gene>
    <name evidence="10" type="ORF">CKO13_07680</name>
</gene>
<dbReference type="Gene3D" id="2.70.70.10">
    <property type="entry name" value="Glucose Permease (Domain IIA)"/>
    <property type="match status" value="1"/>
</dbReference>
<evidence type="ECO:0000259" key="8">
    <source>
        <dbReference type="Pfam" id="PF01551"/>
    </source>
</evidence>
<feature type="domain" description="Csd3-like second N-terminal" evidence="9">
    <location>
        <begin position="67"/>
        <end position="184"/>
    </location>
</feature>
<dbReference type="InterPro" id="IPR011055">
    <property type="entry name" value="Dup_hybrid_motif"/>
</dbReference>
<dbReference type="InterPro" id="IPR045834">
    <property type="entry name" value="Csd3_N2"/>
</dbReference>
<dbReference type="Proteomes" id="UP000738126">
    <property type="component" value="Unassembled WGS sequence"/>
</dbReference>
<evidence type="ECO:0000256" key="5">
    <source>
        <dbReference type="ARBA" id="ARBA00022801"/>
    </source>
</evidence>
<dbReference type="CDD" id="cd12797">
    <property type="entry name" value="M23_peptidase"/>
    <property type="match status" value="1"/>
</dbReference>
<dbReference type="Pfam" id="PF19425">
    <property type="entry name" value="Csd3_N2"/>
    <property type="match status" value="1"/>
</dbReference>
<feature type="non-terminal residue" evidence="10">
    <location>
        <position position="1"/>
    </location>
</feature>
<evidence type="ECO:0000256" key="7">
    <source>
        <dbReference type="ARBA" id="ARBA00023049"/>
    </source>
</evidence>
<evidence type="ECO:0000259" key="9">
    <source>
        <dbReference type="Pfam" id="PF19425"/>
    </source>
</evidence>
<comment type="caution">
    <text evidence="10">The sequence shown here is derived from an EMBL/GenBank/DDBJ whole genome shotgun (WGS) entry which is preliminary data.</text>
</comment>
<keyword evidence="6" id="KW-0862">Zinc</keyword>
<evidence type="ECO:0000256" key="1">
    <source>
        <dbReference type="ARBA" id="ARBA00001947"/>
    </source>
</evidence>
<comment type="cofactor">
    <cofactor evidence="1">
        <name>Zn(2+)</name>
        <dbReference type="ChEBI" id="CHEBI:29105"/>
    </cofactor>
</comment>
<evidence type="ECO:0000256" key="2">
    <source>
        <dbReference type="ARBA" id="ARBA00004196"/>
    </source>
</evidence>
<keyword evidence="4" id="KW-0479">Metal-binding</keyword>
<dbReference type="SUPFAM" id="SSF51261">
    <property type="entry name" value="Duplicated hybrid motif"/>
    <property type="match status" value="1"/>
</dbReference>
<evidence type="ECO:0000313" key="10">
    <source>
        <dbReference type="EMBL" id="MBK1726901.1"/>
    </source>
</evidence>
<dbReference type="Pfam" id="PF01551">
    <property type="entry name" value="Peptidase_M23"/>
    <property type="match status" value="1"/>
</dbReference>
<dbReference type="Gene3D" id="3.10.450.350">
    <property type="match status" value="1"/>
</dbReference>
<organism evidence="10 11">
    <name type="scientific">Halorhodospira neutriphila</name>
    <dbReference type="NCBI Taxonomy" id="168379"/>
    <lineage>
        <taxon>Bacteria</taxon>
        <taxon>Pseudomonadati</taxon>
        <taxon>Pseudomonadota</taxon>
        <taxon>Gammaproteobacteria</taxon>
        <taxon>Chromatiales</taxon>
        <taxon>Ectothiorhodospiraceae</taxon>
        <taxon>Halorhodospira</taxon>
    </lineage>
</organism>
<comment type="subcellular location">
    <subcellularLocation>
        <location evidence="2">Cell envelope</location>
    </subcellularLocation>
</comment>
<evidence type="ECO:0000313" key="11">
    <source>
        <dbReference type="Proteomes" id="UP000738126"/>
    </source>
</evidence>
<keyword evidence="5" id="KW-0378">Hydrolase</keyword>
<keyword evidence="7" id="KW-0482">Metalloprotease</keyword>
<dbReference type="InterPro" id="IPR050570">
    <property type="entry name" value="Cell_wall_metabolism_enzyme"/>
</dbReference>
<evidence type="ECO:0008006" key="12">
    <source>
        <dbReference type="Google" id="ProtNLM"/>
    </source>
</evidence>
<dbReference type="PANTHER" id="PTHR21666:SF288">
    <property type="entry name" value="CELL DIVISION PROTEIN YTFB"/>
    <property type="match status" value="1"/>
</dbReference>